<sequence length="208" mass="23567">MPDYLEETGKTRDRYNRLALLYDLDDVLWLGSKQYSRKKLIKATNLGDSGMVLDLTSGTGRNAGLLARWVKNGTIVGIDISRNVLKVNRLRNSKYKNLHRVQGMVQSLPFDDEMFDAVFCTCGMDTIDGPEIAVSEALRVLKKSGTISLLHLKSNKGPVDVFNFLSRFYAWVWRAEGADLLPYVQKQDVEMLVYKDFQIAEAIIAKKL</sequence>
<dbReference type="Proteomes" id="UP000248329">
    <property type="component" value="Unassembled WGS sequence"/>
</dbReference>
<name>A0AC61L2W7_9EURY</name>
<organism evidence="1 2">
    <name type="scientific">Candidatus Methanogaster sp</name>
    <dbReference type="NCBI Taxonomy" id="3386292"/>
    <lineage>
        <taxon>Archaea</taxon>
        <taxon>Methanobacteriati</taxon>
        <taxon>Methanobacteriota</taxon>
        <taxon>Stenosarchaea group</taxon>
        <taxon>Methanomicrobia</taxon>
        <taxon>Methanosarcinales</taxon>
        <taxon>ANME-2 cluster</taxon>
        <taxon>Candidatus Methanogasteraceae</taxon>
        <taxon>Candidatus Methanogaster</taxon>
    </lineage>
</organism>
<evidence type="ECO:0000313" key="2">
    <source>
        <dbReference type="Proteomes" id="UP000248329"/>
    </source>
</evidence>
<accession>A0AC61L2W7</accession>
<dbReference type="EMBL" id="PQXF01000012">
    <property type="protein sequence ID" value="PXF60744.1"/>
    <property type="molecule type" value="Genomic_DNA"/>
</dbReference>
<gene>
    <name evidence="1" type="ORF">C4B59_07910</name>
</gene>
<proteinExistence type="predicted"/>
<evidence type="ECO:0000313" key="1">
    <source>
        <dbReference type="EMBL" id="PXF60744.1"/>
    </source>
</evidence>
<comment type="caution">
    <text evidence="1">The sequence shown here is derived from an EMBL/GenBank/DDBJ whole genome shotgun (WGS) entry which is preliminary data.</text>
</comment>
<protein>
    <submittedName>
        <fullName evidence="1">Uncharacterized protein</fullName>
    </submittedName>
</protein>
<reference evidence="1" key="1">
    <citation type="submission" date="2018-01" db="EMBL/GenBank/DDBJ databases">
        <authorList>
            <person name="Krukenberg V."/>
        </authorList>
    </citation>
    <scope>NUCLEOTIDE SEQUENCE</scope>
    <source>
        <strain evidence="1">E20ANME2</strain>
    </source>
</reference>